<reference evidence="2" key="1">
    <citation type="submission" date="2021-02" db="EMBL/GenBank/DDBJ databases">
        <authorList>
            <person name="Nowell W R."/>
        </authorList>
    </citation>
    <scope>NUCLEOTIDE SEQUENCE</scope>
</reference>
<dbReference type="Proteomes" id="UP000677228">
    <property type="component" value="Unassembled WGS sequence"/>
</dbReference>
<evidence type="ECO:0000256" key="1">
    <source>
        <dbReference type="SAM" id="MobiDB-lite"/>
    </source>
</evidence>
<proteinExistence type="predicted"/>
<dbReference type="AlphaFoldDB" id="A0A8S2EA92"/>
<evidence type="ECO:0000313" key="3">
    <source>
        <dbReference type="EMBL" id="CAF3889987.1"/>
    </source>
</evidence>
<name>A0A8S2EA92_9BILA</name>
<evidence type="ECO:0000313" key="2">
    <source>
        <dbReference type="EMBL" id="CAF1118175.1"/>
    </source>
</evidence>
<accession>A0A8S2EA92</accession>
<protein>
    <submittedName>
        <fullName evidence="2">Uncharacterized protein</fullName>
    </submittedName>
</protein>
<feature type="region of interest" description="Disordered" evidence="1">
    <location>
        <begin position="130"/>
        <end position="182"/>
    </location>
</feature>
<organism evidence="2 4">
    <name type="scientific">Didymodactylos carnosus</name>
    <dbReference type="NCBI Taxonomy" id="1234261"/>
    <lineage>
        <taxon>Eukaryota</taxon>
        <taxon>Metazoa</taxon>
        <taxon>Spiralia</taxon>
        <taxon>Gnathifera</taxon>
        <taxon>Rotifera</taxon>
        <taxon>Eurotatoria</taxon>
        <taxon>Bdelloidea</taxon>
        <taxon>Philodinida</taxon>
        <taxon>Philodinidae</taxon>
        <taxon>Didymodactylos</taxon>
    </lineage>
</organism>
<evidence type="ECO:0000313" key="4">
    <source>
        <dbReference type="Proteomes" id="UP000677228"/>
    </source>
</evidence>
<comment type="caution">
    <text evidence="2">The sequence shown here is derived from an EMBL/GenBank/DDBJ whole genome shotgun (WGS) entry which is preliminary data.</text>
</comment>
<sequence>MESQNPMSTANQHIERDCHQSQRKRQSWIYYNNSCSDRNYSALSSSVKQVDLNHFWSDAIKTKSLNTSQHVTELFPLSKQLIEKVQKRKRSLSAIPRKRRRDSFSSAETLCSDTTSLSSTDYPVDWNTSMDHSLSNDDKRNKTGHFKWSDDDQEQNEKENKSEFNTDQESSVVVKKTPPSRKRKRVTTQYISKIPCSICKSLIYYWQESNCLPRTKLAIFEHEKQKDEQENVNDLCWLHKNENKYFCFACSTFTKSRNESVNSILSNIGSKKQLEKHEYANEQHKQAMCNWVEQLAIDYLMCHPNVAMKVKSFR</sequence>
<feature type="compositionally biased region" description="Basic and acidic residues" evidence="1">
    <location>
        <begin position="134"/>
        <end position="164"/>
    </location>
</feature>
<dbReference type="EMBL" id="CAJOBA010016050">
    <property type="protein sequence ID" value="CAF3889987.1"/>
    <property type="molecule type" value="Genomic_DNA"/>
</dbReference>
<dbReference type="Proteomes" id="UP000682733">
    <property type="component" value="Unassembled WGS sequence"/>
</dbReference>
<gene>
    <name evidence="2" type="ORF">OVA965_LOCUS20050</name>
    <name evidence="3" type="ORF">TMI583_LOCUS20312</name>
</gene>
<dbReference type="EMBL" id="CAJNOK010010529">
    <property type="protein sequence ID" value="CAF1118175.1"/>
    <property type="molecule type" value="Genomic_DNA"/>
</dbReference>